<organism evidence="2 3">
    <name type="scientific">Anisodus tanguticus</name>
    <dbReference type="NCBI Taxonomy" id="243964"/>
    <lineage>
        <taxon>Eukaryota</taxon>
        <taxon>Viridiplantae</taxon>
        <taxon>Streptophyta</taxon>
        <taxon>Embryophyta</taxon>
        <taxon>Tracheophyta</taxon>
        <taxon>Spermatophyta</taxon>
        <taxon>Magnoliopsida</taxon>
        <taxon>eudicotyledons</taxon>
        <taxon>Gunneridae</taxon>
        <taxon>Pentapetalae</taxon>
        <taxon>asterids</taxon>
        <taxon>lamiids</taxon>
        <taxon>Solanales</taxon>
        <taxon>Solanaceae</taxon>
        <taxon>Solanoideae</taxon>
        <taxon>Hyoscyameae</taxon>
        <taxon>Anisodus</taxon>
    </lineage>
</organism>
<accession>A0AAE1S1W1</accession>
<evidence type="ECO:0000313" key="3">
    <source>
        <dbReference type="Proteomes" id="UP001291623"/>
    </source>
</evidence>
<dbReference type="Proteomes" id="UP001291623">
    <property type="component" value="Unassembled WGS sequence"/>
</dbReference>
<sequence>MLYRGRSPIEPQESSVGGFESYSEVNESPNYSLMAIEPLDHWSIQTVEGLSRHATRPSSFSPMGE</sequence>
<gene>
    <name evidence="2" type="ORF">RND71_017234</name>
</gene>
<dbReference type="EMBL" id="JAVYJV010000009">
    <property type="protein sequence ID" value="KAK4361993.1"/>
    <property type="molecule type" value="Genomic_DNA"/>
</dbReference>
<proteinExistence type="predicted"/>
<protein>
    <submittedName>
        <fullName evidence="2">Uncharacterized protein</fullName>
    </submittedName>
</protein>
<evidence type="ECO:0000256" key="1">
    <source>
        <dbReference type="SAM" id="MobiDB-lite"/>
    </source>
</evidence>
<dbReference type="AlphaFoldDB" id="A0AAE1S1W1"/>
<evidence type="ECO:0000313" key="2">
    <source>
        <dbReference type="EMBL" id="KAK4361993.1"/>
    </source>
</evidence>
<comment type="caution">
    <text evidence="2">The sequence shown here is derived from an EMBL/GenBank/DDBJ whole genome shotgun (WGS) entry which is preliminary data.</text>
</comment>
<feature type="region of interest" description="Disordered" evidence="1">
    <location>
        <begin position="1"/>
        <end position="24"/>
    </location>
</feature>
<keyword evidence="3" id="KW-1185">Reference proteome</keyword>
<reference evidence="2" key="1">
    <citation type="submission" date="2023-12" db="EMBL/GenBank/DDBJ databases">
        <title>Genome assembly of Anisodus tanguticus.</title>
        <authorList>
            <person name="Wang Y.-J."/>
        </authorList>
    </citation>
    <scope>NUCLEOTIDE SEQUENCE</scope>
    <source>
        <strain evidence="2">KB-2021</strain>
        <tissue evidence="2">Leaf</tissue>
    </source>
</reference>
<name>A0AAE1S1W1_9SOLA</name>